<comment type="caution">
    <text evidence="10">The sequence shown here is derived from an EMBL/GenBank/DDBJ whole genome shotgun (WGS) entry which is preliminary data.</text>
</comment>
<organism evidence="10 11">
    <name type="scientific">Sulfobacillus harzensis</name>
    <dbReference type="NCBI Taxonomy" id="2729629"/>
    <lineage>
        <taxon>Bacteria</taxon>
        <taxon>Bacillati</taxon>
        <taxon>Bacillota</taxon>
        <taxon>Clostridia</taxon>
        <taxon>Eubacteriales</taxon>
        <taxon>Clostridiales Family XVII. Incertae Sedis</taxon>
        <taxon>Sulfobacillus</taxon>
    </lineage>
</organism>
<keyword evidence="11" id="KW-1185">Reference proteome</keyword>
<dbReference type="Proteomes" id="UP000533476">
    <property type="component" value="Unassembled WGS sequence"/>
</dbReference>
<dbReference type="PANTHER" id="PTHR34390:SF1">
    <property type="entry name" value="SUCCINATE TRANSPORTER SUBUNIT YJJB-RELATED"/>
    <property type="match status" value="1"/>
</dbReference>
<name>A0A7Y0L0M0_9FIRM</name>
<evidence type="ECO:0000256" key="4">
    <source>
        <dbReference type="ARBA" id="ARBA00022692"/>
    </source>
</evidence>
<dbReference type="GO" id="GO:0005886">
    <property type="term" value="C:plasma membrane"/>
    <property type="evidence" value="ECO:0007669"/>
    <property type="project" value="UniProtKB-SubCell"/>
</dbReference>
<keyword evidence="6 8" id="KW-0472">Membrane</keyword>
<keyword evidence="4 8" id="KW-0812">Transmembrane</keyword>
<evidence type="ECO:0000256" key="2">
    <source>
        <dbReference type="ARBA" id="ARBA00022475"/>
    </source>
</evidence>
<evidence type="ECO:0000256" key="3">
    <source>
        <dbReference type="ARBA" id="ARBA00022519"/>
    </source>
</evidence>
<dbReference type="PANTHER" id="PTHR34390">
    <property type="entry name" value="UPF0442 PROTEIN YJJB-RELATED"/>
    <property type="match status" value="1"/>
</dbReference>
<gene>
    <name evidence="10" type="ORF">HIJ39_01545</name>
</gene>
<keyword evidence="3" id="KW-0997">Cell inner membrane</keyword>
<dbReference type="InterPro" id="IPR024528">
    <property type="entry name" value="ThrE_2"/>
</dbReference>
<evidence type="ECO:0000256" key="8">
    <source>
        <dbReference type="SAM" id="Phobius"/>
    </source>
</evidence>
<feature type="domain" description="Threonine/Serine exporter ThrE" evidence="9">
    <location>
        <begin position="5"/>
        <end position="130"/>
    </location>
</feature>
<comment type="similarity">
    <text evidence="7">Belongs to the ThrE exporter (TC 2.A.79) family.</text>
</comment>
<dbReference type="GO" id="GO:0015744">
    <property type="term" value="P:succinate transport"/>
    <property type="evidence" value="ECO:0007669"/>
    <property type="project" value="TreeGrafter"/>
</dbReference>
<evidence type="ECO:0000256" key="5">
    <source>
        <dbReference type="ARBA" id="ARBA00022989"/>
    </source>
</evidence>
<feature type="transmembrane region" description="Helical" evidence="8">
    <location>
        <begin position="75"/>
        <end position="94"/>
    </location>
</feature>
<evidence type="ECO:0000259" key="9">
    <source>
        <dbReference type="Pfam" id="PF12821"/>
    </source>
</evidence>
<evidence type="ECO:0000313" key="11">
    <source>
        <dbReference type="Proteomes" id="UP000533476"/>
    </source>
</evidence>
<dbReference type="Pfam" id="PF12821">
    <property type="entry name" value="ThrE_2"/>
    <property type="match status" value="1"/>
</dbReference>
<sequence>MVAALLSGVTAVAFGLLYQVSGWTLVVGGIVGAVSWAFATLLGHLPGAGFLGDFVGALIVGGLSEIAAYVRHEPVLVFVVPAIIAFVPGDLVYQSMVAFLKSQFEAGLQSGLSALFSAGAISLGLALATAVIRPLIRRSRI</sequence>
<keyword evidence="5 8" id="KW-1133">Transmembrane helix</keyword>
<feature type="transmembrane region" description="Helical" evidence="8">
    <location>
        <begin position="114"/>
        <end position="136"/>
    </location>
</feature>
<evidence type="ECO:0000313" key="10">
    <source>
        <dbReference type="EMBL" id="NMP21040.1"/>
    </source>
</evidence>
<comment type="subcellular location">
    <subcellularLocation>
        <location evidence="1">Cell membrane</location>
        <topology evidence="1">Multi-pass membrane protein</topology>
    </subcellularLocation>
</comment>
<evidence type="ECO:0000256" key="1">
    <source>
        <dbReference type="ARBA" id="ARBA00004651"/>
    </source>
</evidence>
<dbReference type="AlphaFoldDB" id="A0A7Y0L0M0"/>
<protein>
    <submittedName>
        <fullName evidence="10">Threonine/serine exporter</fullName>
    </submittedName>
</protein>
<keyword evidence="2" id="KW-1003">Cell membrane</keyword>
<accession>A0A7Y0L0M0</accession>
<feature type="transmembrane region" description="Helical" evidence="8">
    <location>
        <begin position="38"/>
        <end position="63"/>
    </location>
</feature>
<proteinExistence type="inferred from homology"/>
<dbReference type="EMBL" id="JABBVZ010000003">
    <property type="protein sequence ID" value="NMP21040.1"/>
    <property type="molecule type" value="Genomic_DNA"/>
</dbReference>
<evidence type="ECO:0000256" key="6">
    <source>
        <dbReference type="ARBA" id="ARBA00023136"/>
    </source>
</evidence>
<dbReference type="InterPro" id="IPR050539">
    <property type="entry name" value="ThrE_Dicarb/AminoAcid_Exp"/>
</dbReference>
<reference evidence="10 11" key="1">
    <citation type="submission" date="2020-04" db="EMBL/GenBank/DDBJ databases">
        <authorList>
            <person name="Zhang R."/>
            <person name="Schippers A."/>
        </authorList>
    </citation>
    <scope>NUCLEOTIDE SEQUENCE [LARGE SCALE GENOMIC DNA]</scope>
    <source>
        <strain evidence="10 11">DSM 109850</strain>
    </source>
</reference>
<evidence type="ECO:0000256" key="7">
    <source>
        <dbReference type="ARBA" id="ARBA00034125"/>
    </source>
</evidence>